<dbReference type="EMBL" id="JAUDEA010000005">
    <property type="protein sequence ID" value="MDM8270897.1"/>
    <property type="molecule type" value="Genomic_DNA"/>
</dbReference>
<gene>
    <name evidence="1" type="ORF">QUW25_04315</name>
</gene>
<dbReference type="Proteomes" id="UP001529256">
    <property type="component" value="Unassembled WGS sequence"/>
</dbReference>
<sequence>MRQTEAIDAIAGAAMADGLVEAALLKGSFGRDDEDAFSDVDLYLVVSPAAREAVLAQRRAYLAAFDEPVFLEEVSFGLPQLVAIFDDATHVDLYVALREEIGHEDPIRVWSDPSGLFEGFAWERAAVSDETLARLFSSALYCIVEADSAYRRDNYAWAAKILCDAAGSAAVLLRWPDDPTHAFLGLKKLNQIVSPERYRLLEGIYAHLSGPELPRAAELLTQALGAFLAEAEPSLRAQLDLRFWEWVRSGLGTTLFPAGR</sequence>
<dbReference type="SUPFAM" id="SSF81301">
    <property type="entry name" value="Nucleotidyltransferase"/>
    <property type="match status" value="1"/>
</dbReference>
<organism evidence="1 2">
    <name type="scientific">Thermophilibacter provencensis</name>
    <dbReference type="NCBI Taxonomy" id="1852386"/>
    <lineage>
        <taxon>Bacteria</taxon>
        <taxon>Bacillati</taxon>
        <taxon>Actinomycetota</taxon>
        <taxon>Coriobacteriia</taxon>
        <taxon>Coriobacteriales</taxon>
        <taxon>Atopobiaceae</taxon>
        <taxon>Thermophilibacter</taxon>
    </lineage>
</organism>
<protein>
    <recommendedName>
        <fullName evidence="3">Nucleotidyltransferase domain-containing protein</fullName>
    </recommendedName>
</protein>
<dbReference type="InterPro" id="IPR043519">
    <property type="entry name" value="NT_sf"/>
</dbReference>
<accession>A0ABT7V2S0</accession>
<evidence type="ECO:0008006" key="3">
    <source>
        <dbReference type="Google" id="ProtNLM"/>
    </source>
</evidence>
<dbReference type="Gene3D" id="3.30.460.10">
    <property type="entry name" value="Beta Polymerase, domain 2"/>
    <property type="match status" value="1"/>
</dbReference>
<proteinExistence type="predicted"/>
<name>A0ABT7V2S0_9ACTN</name>
<comment type="caution">
    <text evidence="1">The sequence shown here is derived from an EMBL/GenBank/DDBJ whole genome shotgun (WGS) entry which is preliminary data.</text>
</comment>
<evidence type="ECO:0000313" key="2">
    <source>
        <dbReference type="Proteomes" id="UP001529256"/>
    </source>
</evidence>
<keyword evidence="2" id="KW-1185">Reference proteome</keyword>
<reference evidence="2" key="1">
    <citation type="submission" date="2023-06" db="EMBL/GenBank/DDBJ databases">
        <title>Identification and characterization of horizontal gene transfer across gut microbiota members of farm animals based on homology search.</title>
        <authorList>
            <person name="Zeman M."/>
            <person name="Kubasova T."/>
            <person name="Jahodarova E."/>
            <person name="Nykrynova M."/>
            <person name="Rychlik I."/>
        </authorList>
    </citation>
    <scope>NUCLEOTIDE SEQUENCE [LARGE SCALE GENOMIC DNA]</scope>
    <source>
        <strain evidence="2">153_Feed</strain>
    </source>
</reference>
<evidence type="ECO:0000313" key="1">
    <source>
        <dbReference type="EMBL" id="MDM8270897.1"/>
    </source>
</evidence>
<reference evidence="1 2" key="2">
    <citation type="submission" date="2023-06" db="EMBL/GenBank/DDBJ databases">
        <title>Identification and characterization of horizontal gene transfer across gut microbiota members of farm animals based on homology search.</title>
        <authorList>
            <person name="Schwarzerova J."/>
            <person name="Nykrynova M."/>
            <person name="Jureckova K."/>
            <person name="Cejkova D."/>
            <person name="Rychlik I."/>
        </authorList>
    </citation>
    <scope>NUCLEOTIDE SEQUENCE [LARGE SCALE GENOMIC DNA]</scope>
    <source>
        <strain evidence="1 2">153_Feed</strain>
    </source>
</reference>
<dbReference type="RefSeq" id="WP_289510993.1">
    <property type="nucleotide sequence ID" value="NZ_JAUDEA010000005.1"/>
</dbReference>